<feature type="region of interest" description="Disordered" evidence="1">
    <location>
        <begin position="293"/>
        <end position="369"/>
    </location>
</feature>
<keyword evidence="3" id="KW-1185">Reference proteome</keyword>
<accession>A0A2Z7B4I0</accession>
<dbReference type="AlphaFoldDB" id="A0A2Z7B4I0"/>
<feature type="compositionally biased region" description="Basic and acidic residues" evidence="1">
    <location>
        <begin position="354"/>
        <end position="369"/>
    </location>
</feature>
<feature type="compositionally biased region" description="Polar residues" evidence="1">
    <location>
        <begin position="235"/>
        <end position="252"/>
    </location>
</feature>
<feature type="region of interest" description="Disordered" evidence="1">
    <location>
        <begin position="199"/>
        <end position="254"/>
    </location>
</feature>
<evidence type="ECO:0000256" key="1">
    <source>
        <dbReference type="SAM" id="MobiDB-lite"/>
    </source>
</evidence>
<sequence length="445" mass="49574">MLAMEHIGMAKMFKSPEDIRLKSFLAASGSVYEATVVEFFTMQKLSLERLSWLVFLDIPIETEVEMRKMFSGSDVPFTAPNKKKEMKMEYRLLHYIVAKALCAKAGSFDMVTSENFDMMVAITARLKVNWAQVLFQVLVTMVTNPNRQSQGFVVQVSVFLERLVKADLGESVKLHPQSVLNNKSVHTYIKKNLNVVPAGTPKEPEKAAVEKPKKKNEGVGSMVTKQKVVVHQTAEARSQDSPVKSASETSSDMDSRLLAGLKKCRGVKHKQVVESSDSEATMSISPVLIMKKHRTKRTKKVTHPADPQTESLPGPIPEIPTGGDKESTVGGPEATMDMTPEFEKPADDTSNAAKPEERLECENQTEKEGLDGTVSTISREIMWSLLQKTRQGLARVFMLPCGYGKSTGSPTFFQKLTQLIKAREFYPISIGRTQSRNTTCWSFKI</sequence>
<dbReference type="EMBL" id="KV009405">
    <property type="protein sequence ID" value="KZV29271.1"/>
    <property type="molecule type" value="Genomic_DNA"/>
</dbReference>
<evidence type="ECO:0000313" key="2">
    <source>
        <dbReference type="EMBL" id="KZV29271.1"/>
    </source>
</evidence>
<dbReference type="Proteomes" id="UP000250235">
    <property type="component" value="Unassembled WGS sequence"/>
</dbReference>
<feature type="compositionally biased region" description="Basic and acidic residues" evidence="1">
    <location>
        <begin position="202"/>
        <end position="217"/>
    </location>
</feature>
<gene>
    <name evidence="2" type="ORF">F511_23556</name>
</gene>
<evidence type="ECO:0000313" key="3">
    <source>
        <dbReference type="Proteomes" id="UP000250235"/>
    </source>
</evidence>
<organism evidence="2 3">
    <name type="scientific">Dorcoceras hygrometricum</name>
    <dbReference type="NCBI Taxonomy" id="472368"/>
    <lineage>
        <taxon>Eukaryota</taxon>
        <taxon>Viridiplantae</taxon>
        <taxon>Streptophyta</taxon>
        <taxon>Embryophyta</taxon>
        <taxon>Tracheophyta</taxon>
        <taxon>Spermatophyta</taxon>
        <taxon>Magnoliopsida</taxon>
        <taxon>eudicotyledons</taxon>
        <taxon>Gunneridae</taxon>
        <taxon>Pentapetalae</taxon>
        <taxon>asterids</taxon>
        <taxon>lamiids</taxon>
        <taxon>Lamiales</taxon>
        <taxon>Gesneriaceae</taxon>
        <taxon>Didymocarpoideae</taxon>
        <taxon>Trichosporeae</taxon>
        <taxon>Loxocarpinae</taxon>
        <taxon>Dorcoceras</taxon>
    </lineage>
</organism>
<name>A0A2Z7B4I0_9LAMI</name>
<proteinExistence type="predicted"/>
<feature type="compositionally biased region" description="Basic residues" evidence="1">
    <location>
        <begin position="293"/>
        <end position="302"/>
    </location>
</feature>
<protein>
    <submittedName>
        <fullName evidence="2">Uncharacterized protein</fullName>
    </submittedName>
</protein>
<reference evidence="2 3" key="1">
    <citation type="journal article" date="2015" name="Proc. Natl. Acad. Sci. U.S.A.">
        <title>The resurrection genome of Boea hygrometrica: A blueprint for survival of dehydration.</title>
        <authorList>
            <person name="Xiao L."/>
            <person name="Yang G."/>
            <person name="Zhang L."/>
            <person name="Yang X."/>
            <person name="Zhao S."/>
            <person name="Ji Z."/>
            <person name="Zhou Q."/>
            <person name="Hu M."/>
            <person name="Wang Y."/>
            <person name="Chen M."/>
            <person name="Xu Y."/>
            <person name="Jin H."/>
            <person name="Xiao X."/>
            <person name="Hu G."/>
            <person name="Bao F."/>
            <person name="Hu Y."/>
            <person name="Wan P."/>
            <person name="Li L."/>
            <person name="Deng X."/>
            <person name="Kuang T."/>
            <person name="Xiang C."/>
            <person name="Zhu J.K."/>
            <person name="Oliver M.J."/>
            <person name="He Y."/>
        </authorList>
    </citation>
    <scope>NUCLEOTIDE SEQUENCE [LARGE SCALE GENOMIC DNA]</scope>
    <source>
        <strain evidence="3">cv. XS01</strain>
    </source>
</reference>